<evidence type="ECO:0000256" key="4">
    <source>
        <dbReference type="PROSITE-ProRule" id="PRU00169"/>
    </source>
</evidence>
<dbReference type="OrthoDB" id="9812260at2"/>
<dbReference type="PROSITE" id="PS50887">
    <property type="entry name" value="GGDEF"/>
    <property type="match status" value="1"/>
</dbReference>
<dbReference type="PATRIC" id="fig|1328313.3.peg.1096"/>
<dbReference type="Gene3D" id="3.30.450.20">
    <property type="entry name" value="PAS domain"/>
    <property type="match status" value="1"/>
</dbReference>
<dbReference type="SMART" id="SM00267">
    <property type="entry name" value="GGDEF"/>
    <property type="match status" value="1"/>
</dbReference>
<dbReference type="STRING" id="1328313.DS2_05310"/>
<dbReference type="AlphaFoldDB" id="W7QED7"/>
<dbReference type="SUPFAM" id="SSF52172">
    <property type="entry name" value="CheY-like"/>
    <property type="match status" value="1"/>
</dbReference>
<dbReference type="InterPro" id="IPR050469">
    <property type="entry name" value="Diguanylate_Cyclase"/>
</dbReference>
<feature type="domain" description="Response regulatory" evidence="5">
    <location>
        <begin position="4"/>
        <end position="120"/>
    </location>
</feature>
<dbReference type="InterPro" id="IPR029787">
    <property type="entry name" value="Nucleotide_cyclase"/>
</dbReference>
<sequence>MRSTVLVVDDSETDRLIFERYLTQAHQNYEVISYADPATLTSILKMVQVDCVILDFNLAGETSIQHIATIHKISPYTGIIMITGVGDEKIAATAFKSGVDDYLSKNDISQSRLSAVVSNVIAKKRIEKEHHNANAELTLLRSVMDNTPNLNMVCDPETSLFITFNLALNRFLKLPTEHIKSKSYFHISNQFDTTDDWFQFVEQVKAAGHLKFETELVNADGQAIPFEFDCCYAQVGEKHYLLFSGMDISRLKNVQQELIELATKDPLTQLRNRRGLSEEYARLYKTARRNSQYLCIAIFDLDNFKQINDSHGHDVGDTVLVQFAELLKANFQRPLDYIARAGGEEFVVILSDESAKSIQQLIDKVIKVCPENLAYQTTASVGGVCIYAKSVKLAYEQQFKIADNNLYYAKEHGKNQARITYEEYVS</sequence>
<dbReference type="Gene3D" id="3.40.50.2300">
    <property type="match status" value="1"/>
</dbReference>
<dbReference type="Pfam" id="PF00990">
    <property type="entry name" value="GGDEF"/>
    <property type="match status" value="1"/>
</dbReference>
<gene>
    <name evidence="7" type="ORF">DS2_05310</name>
</gene>
<comment type="cofactor">
    <cofactor evidence="1">
        <name>Mg(2+)</name>
        <dbReference type="ChEBI" id="CHEBI:18420"/>
    </cofactor>
</comment>
<dbReference type="Gene3D" id="3.30.70.270">
    <property type="match status" value="1"/>
</dbReference>
<dbReference type="EC" id="2.7.7.65" evidence="2"/>
<dbReference type="SUPFAM" id="SSF55785">
    <property type="entry name" value="PYP-like sensor domain (PAS domain)"/>
    <property type="match status" value="1"/>
</dbReference>
<feature type="modified residue" description="4-aspartylphosphate" evidence="4">
    <location>
        <position position="55"/>
    </location>
</feature>
<dbReference type="PANTHER" id="PTHR45138:SF9">
    <property type="entry name" value="DIGUANYLATE CYCLASE DGCM-RELATED"/>
    <property type="match status" value="1"/>
</dbReference>
<protein>
    <recommendedName>
        <fullName evidence="2">diguanylate cyclase</fullName>
        <ecNumber evidence="2">2.7.7.65</ecNumber>
    </recommendedName>
</protein>
<dbReference type="PANTHER" id="PTHR45138">
    <property type="entry name" value="REGULATORY COMPONENTS OF SENSORY TRANSDUCTION SYSTEM"/>
    <property type="match status" value="1"/>
</dbReference>
<dbReference type="CDD" id="cd00156">
    <property type="entry name" value="REC"/>
    <property type="match status" value="1"/>
</dbReference>
<dbReference type="InterPro" id="IPR000160">
    <property type="entry name" value="GGDEF_dom"/>
</dbReference>
<comment type="catalytic activity">
    <reaction evidence="3">
        <text>2 GTP = 3',3'-c-di-GMP + 2 diphosphate</text>
        <dbReference type="Rhea" id="RHEA:24898"/>
        <dbReference type="ChEBI" id="CHEBI:33019"/>
        <dbReference type="ChEBI" id="CHEBI:37565"/>
        <dbReference type="ChEBI" id="CHEBI:58805"/>
        <dbReference type="EC" id="2.7.7.65"/>
    </reaction>
</comment>
<proteinExistence type="predicted"/>
<dbReference type="eggNOG" id="COG2199">
    <property type="taxonomic scope" value="Bacteria"/>
</dbReference>
<dbReference type="GO" id="GO:0052621">
    <property type="term" value="F:diguanylate cyclase activity"/>
    <property type="evidence" value="ECO:0007669"/>
    <property type="project" value="UniProtKB-EC"/>
</dbReference>
<evidence type="ECO:0000313" key="8">
    <source>
        <dbReference type="Proteomes" id="UP000019276"/>
    </source>
</evidence>
<feature type="domain" description="GGDEF" evidence="6">
    <location>
        <begin position="292"/>
        <end position="422"/>
    </location>
</feature>
<keyword evidence="8" id="KW-1185">Reference proteome</keyword>
<dbReference type="InterPro" id="IPR011006">
    <property type="entry name" value="CheY-like_superfamily"/>
</dbReference>
<reference evidence="7 8" key="1">
    <citation type="journal article" date="2014" name="Genome Announc.">
        <title>Draft Genome Sequence of the Agar-Degrading Bacterium Catenovulum sp. Strain DS-2, Isolated from Intestines of Haliotis diversicolor.</title>
        <authorList>
            <person name="Shan D."/>
            <person name="Li X."/>
            <person name="Gu Z."/>
            <person name="Wei G."/>
            <person name="Gao Z."/>
            <person name="Shao Z."/>
        </authorList>
    </citation>
    <scope>NUCLEOTIDE SEQUENCE [LARGE SCALE GENOMIC DNA]</scope>
    <source>
        <strain evidence="7 8">DS-2</strain>
    </source>
</reference>
<dbReference type="InterPro" id="IPR035965">
    <property type="entry name" value="PAS-like_dom_sf"/>
</dbReference>
<dbReference type="NCBIfam" id="TIGR00254">
    <property type="entry name" value="GGDEF"/>
    <property type="match status" value="1"/>
</dbReference>
<dbReference type="GO" id="GO:1902201">
    <property type="term" value="P:negative regulation of bacterial-type flagellum-dependent cell motility"/>
    <property type="evidence" value="ECO:0007669"/>
    <property type="project" value="TreeGrafter"/>
</dbReference>
<organism evidence="7 8">
    <name type="scientific">Catenovulum agarivorans DS-2</name>
    <dbReference type="NCBI Taxonomy" id="1328313"/>
    <lineage>
        <taxon>Bacteria</taxon>
        <taxon>Pseudomonadati</taxon>
        <taxon>Pseudomonadota</taxon>
        <taxon>Gammaproteobacteria</taxon>
        <taxon>Alteromonadales</taxon>
        <taxon>Alteromonadaceae</taxon>
        <taxon>Catenovulum</taxon>
    </lineage>
</organism>
<dbReference type="SMART" id="SM00448">
    <property type="entry name" value="REC"/>
    <property type="match status" value="1"/>
</dbReference>
<evidence type="ECO:0000259" key="5">
    <source>
        <dbReference type="PROSITE" id="PS50110"/>
    </source>
</evidence>
<evidence type="ECO:0000259" key="6">
    <source>
        <dbReference type="PROSITE" id="PS50887"/>
    </source>
</evidence>
<dbReference type="GO" id="GO:0043709">
    <property type="term" value="P:cell adhesion involved in single-species biofilm formation"/>
    <property type="evidence" value="ECO:0007669"/>
    <property type="project" value="TreeGrafter"/>
</dbReference>
<comment type="caution">
    <text evidence="7">The sequence shown here is derived from an EMBL/GenBank/DDBJ whole genome shotgun (WGS) entry which is preliminary data.</text>
</comment>
<evidence type="ECO:0000256" key="3">
    <source>
        <dbReference type="ARBA" id="ARBA00034247"/>
    </source>
</evidence>
<dbReference type="SUPFAM" id="SSF55073">
    <property type="entry name" value="Nucleotide cyclase"/>
    <property type="match status" value="1"/>
</dbReference>
<dbReference type="FunFam" id="3.30.70.270:FF:000001">
    <property type="entry name" value="Diguanylate cyclase domain protein"/>
    <property type="match status" value="1"/>
</dbReference>
<evidence type="ECO:0000256" key="1">
    <source>
        <dbReference type="ARBA" id="ARBA00001946"/>
    </source>
</evidence>
<dbReference type="RefSeq" id="WP_035013612.1">
    <property type="nucleotide sequence ID" value="NZ_ARZY01000006.1"/>
</dbReference>
<dbReference type="InterPro" id="IPR043128">
    <property type="entry name" value="Rev_trsase/Diguanyl_cyclase"/>
</dbReference>
<evidence type="ECO:0000313" key="7">
    <source>
        <dbReference type="EMBL" id="EWH11249.1"/>
    </source>
</evidence>
<dbReference type="Pfam" id="PF00072">
    <property type="entry name" value="Response_reg"/>
    <property type="match status" value="1"/>
</dbReference>
<dbReference type="EMBL" id="ARZY01000006">
    <property type="protein sequence ID" value="EWH11249.1"/>
    <property type="molecule type" value="Genomic_DNA"/>
</dbReference>
<dbReference type="CDD" id="cd01949">
    <property type="entry name" value="GGDEF"/>
    <property type="match status" value="1"/>
</dbReference>
<dbReference type="Proteomes" id="UP000019276">
    <property type="component" value="Unassembled WGS sequence"/>
</dbReference>
<evidence type="ECO:0000256" key="2">
    <source>
        <dbReference type="ARBA" id="ARBA00012528"/>
    </source>
</evidence>
<dbReference type="InterPro" id="IPR001789">
    <property type="entry name" value="Sig_transdc_resp-reg_receiver"/>
</dbReference>
<dbReference type="PROSITE" id="PS50110">
    <property type="entry name" value="RESPONSE_REGULATORY"/>
    <property type="match status" value="1"/>
</dbReference>
<name>W7QED7_9ALTE</name>
<dbReference type="GO" id="GO:0000160">
    <property type="term" value="P:phosphorelay signal transduction system"/>
    <property type="evidence" value="ECO:0007669"/>
    <property type="project" value="InterPro"/>
</dbReference>
<accession>W7QED7</accession>
<dbReference type="GO" id="GO:0005886">
    <property type="term" value="C:plasma membrane"/>
    <property type="evidence" value="ECO:0007669"/>
    <property type="project" value="TreeGrafter"/>
</dbReference>
<keyword evidence="4" id="KW-0597">Phosphoprotein</keyword>